<evidence type="ECO:0000256" key="3">
    <source>
        <dbReference type="ARBA" id="ARBA00022475"/>
    </source>
</evidence>
<keyword evidence="6 7" id="KW-0472">Membrane</keyword>
<feature type="domain" description="ABC transmembrane type-1" evidence="8">
    <location>
        <begin position="99"/>
        <end position="327"/>
    </location>
</feature>
<feature type="transmembrane region" description="Helical" evidence="7">
    <location>
        <begin position="304"/>
        <end position="330"/>
    </location>
</feature>
<evidence type="ECO:0000256" key="7">
    <source>
        <dbReference type="RuleBase" id="RU363032"/>
    </source>
</evidence>
<dbReference type="InterPro" id="IPR035906">
    <property type="entry name" value="MetI-like_sf"/>
</dbReference>
<feature type="transmembrane region" description="Helical" evidence="7">
    <location>
        <begin position="6"/>
        <end position="30"/>
    </location>
</feature>
<dbReference type="SUPFAM" id="SSF161098">
    <property type="entry name" value="MetI-like"/>
    <property type="match status" value="1"/>
</dbReference>
<gene>
    <name evidence="9" type="ORF">ENO04_04525</name>
</gene>
<keyword evidence="5 7" id="KW-1133">Transmembrane helix</keyword>
<dbReference type="Pfam" id="PF19300">
    <property type="entry name" value="BPD_transp_1_N"/>
    <property type="match status" value="1"/>
</dbReference>
<comment type="subcellular location">
    <subcellularLocation>
        <location evidence="1 7">Cell membrane</location>
        <topology evidence="1 7">Multi-pass membrane protein</topology>
    </subcellularLocation>
</comment>
<keyword evidence="3" id="KW-1003">Cell membrane</keyword>
<accession>A0A7C1EA47</accession>
<dbReference type="PANTHER" id="PTHR43163:SF6">
    <property type="entry name" value="DIPEPTIDE TRANSPORT SYSTEM PERMEASE PROTEIN DPPB-RELATED"/>
    <property type="match status" value="1"/>
</dbReference>
<dbReference type="GO" id="GO:0055085">
    <property type="term" value="P:transmembrane transport"/>
    <property type="evidence" value="ECO:0007669"/>
    <property type="project" value="InterPro"/>
</dbReference>
<organism evidence="9">
    <name type="scientific">Fervidicoccus fontis</name>
    <dbReference type="NCBI Taxonomy" id="683846"/>
    <lineage>
        <taxon>Archaea</taxon>
        <taxon>Thermoproteota</taxon>
        <taxon>Thermoprotei</taxon>
        <taxon>Fervidicoccales</taxon>
        <taxon>Fervidicoccaceae</taxon>
        <taxon>Fervidicoccus</taxon>
    </lineage>
</organism>
<feature type="transmembrane region" description="Helical" evidence="7">
    <location>
        <begin position="103"/>
        <end position="124"/>
    </location>
</feature>
<comment type="caution">
    <text evidence="9">The sequence shown here is derived from an EMBL/GenBank/DDBJ whole genome shotgun (WGS) entry which is preliminary data.</text>
</comment>
<dbReference type="GO" id="GO:0005886">
    <property type="term" value="C:plasma membrane"/>
    <property type="evidence" value="ECO:0007669"/>
    <property type="project" value="UniProtKB-SubCell"/>
</dbReference>
<evidence type="ECO:0000256" key="5">
    <source>
        <dbReference type="ARBA" id="ARBA00022989"/>
    </source>
</evidence>
<name>A0A7C1EA47_9CREN</name>
<keyword evidence="4 7" id="KW-0812">Transmembrane</keyword>
<dbReference type="EMBL" id="DSDY01000139">
    <property type="protein sequence ID" value="HDS10861.1"/>
    <property type="molecule type" value="Genomic_DNA"/>
</dbReference>
<evidence type="ECO:0000256" key="2">
    <source>
        <dbReference type="ARBA" id="ARBA00022448"/>
    </source>
</evidence>
<feature type="transmembrane region" description="Helical" evidence="7">
    <location>
        <begin position="260"/>
        <end position="284"/>
    </location>
</feature>
<evidence type="ECO:0000313" key="9">
    <source>
        <dbReference type="EMBL" id="HDS10861.1"/>
    </source>
</evidence>
<dbReference type="Pfam" id="PF00528">
    <property type="entry name" value="BPD_transp_1"/>
    <property type="match status" value="1"/>
</dbReference>
<proteinExistence type="inferred from homology"/>
<dbReference type="Gene3D" id="1.10.3720.10">
    <property type="entry name" value="MetI-like"/>
    <property type="match status" value="1"/>
</dbReference>
<evidence type="ECO:0000256" key="1">
    <source>
        <dbReference type="ARBA" id="ARBA00004651"/>
    </source>
</evidence>
<keyword evidence="2 7" id="KW-0813">Transport</keyword>
<dbReference type="PANTHER" id="PTHR43163">
    <property type="entry name" value="DIPEPTIDE TRANSPORT SYSTEM PERMEASE PROTEIN DPPB-RELATED"/>
    <property type="match status" value="1"/>
</dbReference>
<sequence>MERGLITTLFFRLIQSFIALLGVIVIIFVLSRVLPGNPALAILGPKATPENIQKVMSEWGLDKPLAEQFIIYLSKLFHGELGEAYVMGYSVNRLISERLPASFELVIFAFILAILIGLPLGIIASRRPDSKTDLALSSLAILGLSFPTMLVGILLLLLFGLYLGFPIGGRVDPRYSINTYTGFMLIDTLLNGNVNAFLDSLKRLLPPALALAIPLSGLLLRLTRNSILEVSSLDFVKTAKMKRLPEKVVLYRHVLRNAMIPIITVMGLYFAVVVTGDIIVETIFAWPGLGRLIYEAVMLRDYMVIQGTVLVISVIYIFVNLLVDLVYLYLDPRIRG</sequence>
<dbReference type="CDD" id="cd06261">
    <property type="entry name" value="TM_PBP2"/>
    <property type="match status" value="1"/>
</dbReference>
<evidence type="ECO:0000256" key="6">
    <source>
        <dbReference type="ARBA" id="ARBA00023136"/>
    </source>
</evidence>
<dbReference type="InterPro" id="IPR000515">
    <property type="entry name" value="MetI-like"/>
</dbReference>
<dbReference type="InterPro" id="IPR045621">
    <property type="entry name" value="BPD_transp_1_N"/>
</dbReference>
<dbReference type="AlphaFoldDB" id="A0A7C1EA47"/>
<feature type="transmembrane region" description="Helical" evidence="7">
    <location>
        <begin position="144"/>
        <end position="165"/>
    </location>
</feature>
<comment type="similarity">
    <text evidence="7">Belongs to the binding-protein-dependent transport system permease family.</text>
</comment>
<evidence type="ECO:0000259" key="8">
    <source>
        <dbReference type="PROSITE" id="PS50928"/>
    </source>
</evidence>
<reference evidence="9" key="1">
    <citation type="journal article" date="2020" name="mSystems">
        <title>Genome- and Community-Level Interaction Insights into Carbon Utilization and Element Cycling Functions of Hydrothermarchaeota in Hydrothermal Sediment.</title>
        <authorList>
            <person name="Zhou Z."/>
            <person name="Liu Y."/>
            <person name="Xu W."/>
            <person name="Pan J."/>
            <person name="Luo Z.H."/>
            <person name="Li M."/>
        </authorList>
    </citation>
    <scope>NUCLEOTIDE SEQUENCE [LARGE SCALE GENOMIC DNA]</scope>
    <source>
        <strain evidence="9">SpSt-123</strain>
    </source>
</reference>
<evidence type="ECO:0000256" key="4">
    <source>
        <dbReference type="ARBA" id="ARBA00022692"/>
    </source>
</evidence>
<dbReference type="PROSITE" id="PS50928">
    <property type="entry name" value="ABC_TM1"/>
    <property type="match status" value="1"/>
</dbReference>
<protein>
    <submittedName>
        <fullName evidence="9">ABC transporter permease</fullName>
    </submittedName>
</protein>